<gene>
    <name evidence="1" type="ORF">LARSCL_LOCUS4762</name>
</gene>
<organism evidence="1 2">
    <name type="scientific">Larinioides sclopetarius</name>
    <dbReference type="NCBI Taxonomy" id="280406"/>
    <lineage>
        <taxon>Eukaryota</taxon>
        <taxon>Metazoa</taxon>
        <taxon>Ecdysozoa</taxon>
        <taxon>Arthropoda</taxon>
        <taxon>Chelicerata</taxon>
        <taxon>Arachnida</taxon>
        <taxon>Araneae</taxon>
        <taxon>Araneomorphae</taxon>
        <taxon>Entelegynae</taxon>
        <taxon>Araneoidea</taxon>
        <taxon>Araneidae</taxon>
        <taxon>Larinioides</taxon>
    </lineage>
</organism>
<sequence>MSSMWLLGVVNGRLLRTMKMRSADPTTGRRNFSQSSMPLFEQLPIKRKCTLKLERLICLGADLPTTECKVSLVPVMSGLSRLLMVGYSPLLNLASDLLYSTAF</sequence>
<evidence type="ECO:0000313" key="2">
    <source>
        <dbReference type="Proteomes" id="UP001497382"/>
    </source>
</evidence>
<dbReference type="AlphaFoldDB" id="A0AAV1ZCN5"/>
<keyword evidence="2" id="KW-1185">Reference proteome</keyword>
<reference evidence="1 2" key="1">
    <citation type="submission" date="2024-04" db="EMBL/GenBank/DDBJ databases">
        <authorList>
            <person name="Rising A."/>
            <person name="Reimegard J."/>
            <person name="Sonavane S."/>
            <person name="Akerstrom W."/>
            <person name="Nylinder S."/>
            <person name="Hedman E."/>
            <person name="Kallberg Y."/>
        </authorList>
    </citation>
    <scope>NUCLEOTIDE SEQUENCE [LARGE SCALE GENOMIC DNA]</scope>
</reference>
<dbReference type="EMBL" id="CAXIEN010000041">
    <property type="protein sequence ID" value="CAL1269487.1"/>
    <property type="molecule type" value="Genomic_DNA"/>
</dbReference>
<accession>A0AAV1ZCN5</accession>
<evidence type="ECO:0000313" key="1">
    <source>
        <dbReference type="EMBL" id="CAL1269487.1"/>
    </source>
</evidence>
<protein>
    <submittedName>
        <fullName evidence="1">Uncharacterized protein</fullName>
    </submittedName>
</protein>
<name>A0AAV1ZCN5_9ARAC</name>
<dbReference type="Proteomes" id="UP001497382">
    <property type="component" value="Unassembled WGS sequence"/>
</dbReference>
<comment type="caution">
    <text evidence="1">The sequence shown here is derived from an EMBL/GenBank/DDBJ whole genome shotgun (WGS) entry which is preliminary data.</text>
</comment>
<proteinExistence type="predicted"/>